<keyword evidence="2" id="KW-0472">Membrane</keyword>
<sequence>MEKSLTILPPLLPHYFRRPVPLHLRPVAATPHFPIFSRLRGPTVWLRVFSIYSRPCRMVSTSNNEKARKPTSRRHRYERFLLRDDYRGRLPRWISRFTGYRQPGDEPPYDPLPFPPFNWLVKIPLRVEVWIFAWIGCFGGILLIEAIMCTNTAFRNVYSSPIIITSFGASAVLLFGAIESPLAQPRNFIGGHFVSALLGTAITRLWVLNPRYQDYLDNTGFHGNTFVNGGLCMATAALAMLISGMVHPPSGATALNAAVQTSVVSLFWRYLPVVLASALIMQGWALIMQGWALIINNLGRRRYPIYWWSPKQVFVRPEVLEHENDEETALRTLQEGPLRSAEDAGRTRETLLEARMQGEGAGGADFMQDPSGQNNIPMGAVESPEIGVPEPRLKPMTEGDRRRAEGFD</sequence>
<dbReference type="InterPro" id="IPR058581">
    <property type="entry name" value="TM_HPP"/>
</dbReference>
<dbReference type="EMBL" id="AMKT01000038">
    <property type="protein sequence ID" value="OXG22790.1"/>
    <property type="molecule type" value="Genomic_DNA"/>
</dbReference>
<dbReference type="PANTHER" id="PTHR33741">
    <property type="entry name" value="TRANSMEMBRANE PROTEIN DDB_G0269096-RELATED"/>
    <property type="match status" value="1"/>
</dbReference>
<feature type="transmembrane region" description="Helical" evidence="2">
    <location>
        <begin position="189"/>
        <end position="207"/>
    </location>
</feature>
<dbReference type="PANTHER" id="PTHR33741:SF5">
    <property type="entry name" value="TRANSMEMBRANE PROTEIN DDB_G0269096-RELATED"/>
    <property type="match status" value="1"/>
</dbReference>
<protein>
    <submittedName>
        <fullName evidence="4">HPP family protein</fullName>
    </submittedName>
</protein>
<dbReference type="Proteomes" id="UP000199727">
    <property type="component" value="Unassembled WGS sequence"/>
</dbReference>
<organism evidence="4 5">
    <name type="scientific">Cryptococcus neoformans Tu259-1</name>
    <dbReference type="NCBI Taxonomy" id="1230072"/>
    <lineage>
        <taxon>Eukaryota</taxon>
        <taxon>Fungi</taxon>
        <taxon>Dikarya</taxon>
        <taxon>Basidiomycota</taxon>
        <taxon>Agaricomycotina</taxon>
        <taxon>Tremellomycetes</taxon>
        <taxon>Tremellales</taxon>
        <taxon>Cryptococcaceae</taxon>
        <taxon>Cryptococcus</taxon>
        <taxon>Cryptococcus neoformans species complex</taxon>
    </lineage>
</organism>
<dbReference type="InterPro" id="IPR007065">
    <property type="entry name" value="HPP"/>
</dbReference>
<feature type="transmembrane region" description="Helical" evidence="2">
    <location>
        <begin position="157"/>
        <end position="177"/>
    </location>
</feature>
<keyword evidence="2" id="KW-0812">Transmembrane</keyword>
<feature type="compositionally biased region" description="Basic and acidic residues" evidence="1">
    <location>
        <begin position="391"/>
        <end position="408"/>
    </location>
</feature>
<feature type="region of interest" description="Disordered" evidence="1">
    <location>
        <begin position="360"/>
        <end position="408"/>
    </location>
</feature>
<dbReference type="AlphaFoldDB" id="A0A854QEU8"/>
<feature type="domain" description="HPP transmembrane region" evidence="3">
    <location>
        <begin position="126"/>
        <end position="304"/>
    </location>
</feature>
<evidence type="ECO:0000259" key="3">
    <source>
        <dbReference type="Pfam" id="PF04982"/>
    </source>
</evidence>
<reference evidence="4 5" key="1">
    <citation type="submission" date="2017-06" db="EMBL/GenBank/DDBJ databases">
        <title>Global population genomics of the pathogenic fungus Cryptococcus neoformans var. grubii.</title>
        <authorList>
            <person name="Cuomo C."/>
            <person name="Litvintseva A."/>
            <person name="Chen Y."/>
            <person name="Young S."/>
            <person name="Zeng Q."/>
            <person name="Chapman S."/>
            <person name="Gujja S."/>
            <person name="Saif S."/>
            <person name="Birren B."/>
        </authorList>
    </citation>
    <scope>NUCLEOTIDE SEQUENCE [LARGE SCALE GENOMIC DNA]</scope>
    <source>
        <strain evidence="4 5">Tu259-1</strain>
    </source>
</reference>
<keyword evidence="2" id="KW-1133">Transmembrane helix</keyword>
<feature type="transmembrane region" description="Helical" evidence="2">
    <location>
        <begin position="129"/>
        <end position="150"/>
    </location>
</feature>
<dbReference type="Pfam" id="PF04982">
    <property type="entry name" value="TM_HPP"/>
    <property type="match status" value="1"/>
</dbReference>
<comment type="caution">
    <text evidence="4">The sequence shown here is derived from an EMBL/GenBank/DDBJ whole genome shotgun (WGS) entry which is preliminary data.</text>
</comment>
<gene>
    <name evidence="4" type="ORF">C361_02919</name>
</gene>
<feature type="transmembrane region" description="Helical" evidence="2">
    <location>
        <begin position="227"/>
        <end position="247"/>
    </location>
</feature>
<evidence type="ECO:0000313" key="4">
    <source>
        <dbReference type="EMBL" id="OXG22790.1"/>
    </source>
</evidence>
<proteinExistence type="predicted"/>
<evidence type="ECO:0000313" key="5">
    <source>
        <dbReference type="Proteomes" id="UP000199727"/>
    </source>
</evidence>
<evidence type="ECO:0000256" key="1">
    <source>
        <dbReference type="SAM" id="MobiDB-lite"/>
    </source>
</evidence>
<evidence type="ECO:0000256" key="2">
    <source>
        <dbReference type="SAM" id="Phobius"/>
    </source>
</evidence>
<dbReference type="OrthoDB" id="2016548at2759"/>
<name>A0A854QEU8_CRYNE</name>
<feature type="transmembrane region" description="Helical" evidence="2">
    <location>
        <begin position="267"/>
        <end position="294"/>
    </location>
</feature>
<accession>A0A854QEU8</accession>